<feature type="chain" id="PRO_5022070403" evidence="1">
    <location>
        <begin position="33"/>
        <end position="542"/>
    </location>
</feature>
<organism evidence="2 3">
    <name type="scientific">Paracoccus sulfuroxidans</name>
    <dbReference type="NCBI Taxonomy" id="384678"/>
    <lineage>
        <taxon>Bacteria</taxon>
        <taxon>Pseudomonadati</taxon>
        <taxon>Pseudomonadota</taxon>
        <taxon>Alphaproteobacteria</taxon>
        <taxon>Rhodobacterales</taxon>
        <taxon>Paracoccaceae</taxon>
        <taxon>Paracoccus</taxon>
    </lineage>
</organism>
<evidence type="ECO:0000313" key="2">
    <source>
        <dbReference type="EMBL" id="TWI29379.1"/>
    </source>
</evidence>
<dbReference type="EMBL" id="VLKU01000014">
    <property type="protein sequence ID" value="TWI29379.1"/>
    <property type="molecule type" value="Genomic_DNA"/>
</dbReference>
<gene>
    <name evidence="2" type="ORF">IQ24_03586</name>
</gene>
<name>A0A562NB36_9RHOB</name>
<accession>A0A562NB36</accession>
<dbReference type="RefSeq" id="WP_145399647.1">
    <property type="nucleotide sequence ID" value="NZ_VLKU01000014.1"/>
</dbReference>
<keyword evidence="3" id="KW-1185">Reference proteome</keyword>
<dbReference type="InterPro" id="IPR006311">
    <property type="entry name" value="TAT_signal"/>
</dbReference>
<sequence>MADVKNAMTRRTLLAGAAMGALLLGSRISARAADAPARKYLPVTARILNSGHSLVDAIFAGAGDRRQTLTSYHPQGARNWRLVSIPGSSMAIRWDWRFGAEAGAIPDRTPGAYSQANEYSPVLPGRDMAEFDALFITEGGPFAVPLDVDGFNQNWNASNAAFQKWRELAAGKPVFFWTIWPATTAQDQSASDLTWRLAPSDRRDIPPFLAFLDRYEKTAEQWCSQNGQQIATIIPGHRLYWELYCRFNDYEGRPQLPGAWADIWADDGQSIHANHLGSVFISVMYYRWMFGEYPDRAIVAKRLAEAETNHGITEEHVFEVVEATLDYVQGPGVDLQTGSFVPPTPFWDASGPGTANVIGSYTPGEVMGESGLWWEIAEDIDSMYLLLQVSHTGAHGTQVPVFAANNPKWSWWDGKMQGLILDVSEGGKGGRVAACDGDGIMAAPLDVMGGPDSKRWIECYIGPKGARVKFLDTKDQWLGEFSARGKKSLPSTRIGVNVGWNDEVMAVTEGNFAIHAGLAYLSIPDDLTRLRLIAHVCGGIVP</sequence>
<feature type="signal peptide" evidence="1">
    <location>
        <begin position="1"/>
        <end position="32"/>
    </location>
</feature>
<comment type="caution">
    <text evidence="2">The sequence shown here is derived from an EMBL/GenBank/DDBJ whole genome shotgun (WGS) entry which is preliminary data.</text>
</comment>
<dbReference type="AlphaFoldDB" id="A0A562NB36"/>
<evidence type="ECO:0000313" key="3">
    <source>
        <dbReference type="Proteomes" id="UP000316225"/>
    </source>
</evidence>
<reference evidence="2 3" key="1">
    <citation type="journal article" date="2015" name="Stand. Genomic Sci.">
        <title>Genomic Encyclopedia of Bacterial and Archaeal Type Strains, Phase III: the genomes of soil and plant-associated and newly described type strains.</title>
        <authorList>
            <person name="Whitman W.B."/>
            <person name="Woyke T."/>
            <person name="Klenk H.P."/>
            <person name="Zhou Y."/>
            <person name="Lilburn T.G."/>
            <person name="Beck B.J."/>
            <person name="De Vos P."/>
            <person name="Vandamme P."/>
            <person name="Eisen J.A."/>
            <person name="Garrity G."/>
            <person name="Hugenholtz P."/>
            <person name="Kyrpides N.C."/>
        </authorList>
    </citation>
    <scope>NUCLEOTIDE SEQUENCE [LARGE SCALE GENOMIC DNA]</scope>
    <source>
        <strain evidence="2 3">CGMCC 1.5364</strain>
    </source>
</reference>
<dbReference type="PROSITE" id="PS51318">
    <property type="entry name" value="TAT"/>
    <property type="match status" value="1"/>
</dbReference>
<dbReference type="Proteomes" id="UP000316225">
    <property type="component" value="Unassembled WGS sequence"/>
</dbReference>
<keyword evidence="1" id="KW-0732">Signal</keyword>
<evidence type="ECO:0000256" key="1">
    <source>
        <dbReference type="SAM" id="SignalP"/>
    </source>
</evidence>
<protein>
    <submittedName>
        <fullName evidence="2">Uncharacterized protein</fullName>
    </submittedName>
</protein>
<proteinExistence type="predicted"/>